<feature type="region of interest" description="Disordered" evidence="1">
    <location>
        <begin position="1"/>
        <end position="69"/>
    </location>
</feature>
<evidence type="ECO:0000313" key="3">
    <source>
        <dbReference type="Proteomes" id="UP000054538"/>
    </source>
</evidence>
<dbReference type="Proteomes" id="UP000054538">
    <property type="component" value="Unassembled WGS sequence"/>
</dbReference>
<feature type="compositionally biased region" description="Low complexity" evidence="1">
    <location>
        <begin position="45"/>
        <end position="61"/>
    </location>
</feature>
<gene>
    <name evidence="2" type="ORF">PAXRUDRAFT_89525</name>
</gene>
<feature type="compositionally biased region" description="Basic residues" evidence="1">
    <location>
        <begin position="122"/>
        <end position="143"/>
    </location>
</feature>
<feature type="region of interest" description="Disordered" evidence="1">
    <location>
        <begin position="122"/>
        <end position="144"/>
    </location>
</feature>
<feature type="compositionally biased region" description="Low complexity" evidence="1">
    <location>
        <begin position="212"/>
        <end position="223"/>
    </location>
</feature>
<feature type="compositionally biased region" description="Low complexity" evidence="1">
    <location>
        <begin position="19"/>
        <end position="33"/>
    </location>
</feature>
<dbReference type="HOGENOM" id="CLU_040700_0_0_1"/>
<evidence type="ECO:0000256" key="1">
    <source>
        <dbReference type="SAM" id="MobiDB-lite"/>
    </source>
</evidence>
<accession>A0A0D0DWB7</accession>
<dbReference type="STRING" id="930991.A0A0D0DWB7"/>
<dbReference type="OrthoDB" id="3258408at2759"/>
<name>A0A0D0DWB7_9AGAM</name>
<feature type="non-terminal residue" evidence="2">
    <location>
        <position position="1"/>
    </location>
</feature>
<dbReference type="InParanoid" id="A0A0D0DWB7"/>
<organism evidence="2 3">
    <name type="scientific">Paxillus rubicundulus Ve08.2h10</name>
    <dbReference type="NCBI Taxonomy" id="930991"/>
    <lineage>
        <taxon>Eukaryota</taxon>
        <taxon>Fungi</taxon>
        <taxon>Dikarya</taxon>
        <taxon>Basidiomycota</taxon>
        <taxon>Agaricomycotina</taxon>
        <taxon>Agaricomycetes</taxon>
        <taxon>Agaricomycetidae</taxon>
        <taxon>Boletales</taxon>
        <taxon>Paxilineae</taxon>
        <taxon>Paxillaceae</taxon>
        <taxon>Paxillus</taxon>
    </lineage>
</organism>
<reference evidence="2 3" key="1">
    <citation type="submission" date="2014-04" db="EMBL/GenBank/DDBJ databases">
        <authorList>
            <consortium name="DOE Joint Genome Institute"/>
            <person name="Kuo A."/>
            <person name="Kohler A."/>
            <person name="Jargeat P."/>
            <person name="Nagy L.G."/>
            <person name="Floudas D."/>
            <person name="Copeland A."/>
            <person name="Barry K.W."/>
            <person name="Cichocki N."/>
            <person name="Veneault-Fourrey C."/>
            <person name="LaButti K."/>
            <person name="Lindquist E.A."/>
            <person name="Lipzen A."/>
            <person name="Lundell T."/>
            <person name="Morin E."/>
            <person name="Murat C."/>
            <person name="Sun H."/>
            <person name="Tunlid A."/>
            <person name="Henrissat B."/>
            <person name="Grigoriev I.V."/>
            <person name="Hibbett D.S."/>
            <person name="Martin F."/>
            <person name="Nordberg H.P."/>
            <person name="Cantor M.N."/>
            <person name="Hua S.X."/>
        </authorList>
    </citation>
    <scope>NUCLEOTIDE SEQUENCE [LARGE SCALE GENOMIC DNA]</scope>
    <source>
        <strain evidence="2 3">Ve08.2h10</strain>
    </source>
</reference>
<dbReference type="EMBL" id="KN825129">
    <property type="protein sequence ID" value="KIK94111.1"/>
    <property type="molecule type" value="Genomic_DNA"/>
</dbReference>
<feature type="non-terminal residue" evidence="2">
    <location>
        <position position="315"/>
    </location>
</feature>
<reference evidence="3" key="2">
    <citation type="submission" date="2015-01" db="EMBL/GenBank/DDBJ databases">
        <title>Evolutionary Origins and Diversification of the Mycorrhizal Mutualists.</title>
        <authorList>
            <consortium name="DOE Joint Genome Institute"/>
            <consortium name="Mycorrhizal Genomics Consortium"/>
            <person name="Kohler A."/>
            <person name="Kuo A."/>
            <person name="Nagy L.G."/>
            <person name="Floudas D."/>
            <person name="Copeland A."/>
            <person name="Barry K.W."/>
            <person name="Cichocki N."/>
            <person name="Veneault-Fourrey C."/>
            <person name="LaButti K."/>
            <person name="Lindquist E.A."/>
            <person name="Lipzen A."/>
            <person name="Lundell T."/>
            <person name="Morin E."/>
            <person name="Murat C."/>
            <person name="Riley R."/>
            <person name="Ohm R."/>
            <person name="Sun H."/>
            <person name="Tunlid A."/>
            <person name="Henrissat B."/>
            <person name="Grigoriev I.V."/>
            <person name="Hibbett D.S."/>
            <person name="Martin F."/>
        </authorList>
    </citation>
    <scope>NUCLEOTIDE SEQUENCE [LARGE SCALE GENOMIC DNA]</scope>
    <source>
        <strain evidence="3">Ve08.2h10</strain>
    </source>
</reference>
<proteinExistence type="predicted"/>
<evidence type="ECO:0000313" key="2">
    <source>
        <dbReference type="EMBL" id="KIK94111.1"/>
    </source>
</evidence>
<feature type="region of interest" description="Disordered" evidence="1">
    <location>
        <begin position="191"/>
        <end position="230"/>
    </location>
</feature>
<dbReference type="AlphaFoldDB" id="A0A0D0DWB7"/>
<keyword evidence="3" id="KW-1185">Reference proteome</keyword>
<protein>
    <submittedName>
        <fullName evidence="2">Unplaced genomic scaffold scaffold_307, whole genome shotgun sequence</fullName>
    </submittedName>
</protein>
<sequence>SFQHFRLGQLAMSQPLPPHLQQNQQQSYTQNIQPSSLNPAPPTIVPSSSPTSTKPSASRPPYGSGDTDDGYTLVFPNLDAFQEWRNHEEETQMVEFVKGDTHGSKAVPPRFKDHTKLVCARHSRSGRKKYVKKHPERVRKVPSRKLEGQGCQASISYKTYYNIEEVRVCYIAEHSHPIGLPNLPFTRRGRRATVEAEKSRSKRNTHSAAPVSKTSTSANAATAPVQTPQPQMPAFPPGAPLAHLPHPFPHYPGPPGVSAPYSQMVPTPQQEQWDRMSVLFNSIREHARAFDYPSPSVVALESVLIRLYLESPMGM</sequence>